<evidence type="ECO:0000256" key="1">
    <source>
        <dbReference type="SAM" id="MobiDB-lite"/>
    </source>
</evidence>
<dbReference type="Gramene" id="ORUFI08G03430.1">
    <property type="protein sequence ID" value="ORUFI08G03430.1"/>
    <property type="gene ID" value="ORUFI08G03430"/>
</dbReference>
<reference evidence="2" key="2">
    <citation type="submission" date="2015-06" db="UniProtKB">
        <authorList>
            <consortium name="EnsemblPlants"/>
        </authorList>
    </citation>
    <scope>IDENTIFICATION</scope>
</reference>
<proteinExistence type="predicted"/>
<dbReference type="Proteomes" id="UP000008022">
    <property type="component" value="Unassembled WGS sequence"/>
</dbReference>
<name>A0A0E0QEE8_ORYRU</name>
<dbReference type="AlphaFoldDB" id="A0A0E0QEE8"/>
<evidence type="ECO:0000313" key="3">
    <source>
        <dbReference type="Proteomes" id="UP000008022"/>
    </source>
</evidence>
<protein>
    <submittedName>
        <fullName evidence="2">Uncharacterized protein</fullName>
    </submittedName>
</protein>
<dbReference type="HOGENOM" id="CLU_1952364_0_0_1"/>
<keyword evidence="3" id="KW-1185">Reference proteome</keyword>
<evidence type="ECO:0000313" key="2">
    <source>
        <dbReference type="EnsemblPlants" id="ORUFI08G03430.1"/>
    </source>
</evidence>
<reference evidence="3" key="1">
    <citation type="submission" date="2013-06" db="EMBL/GenBank/DDBJ databases">
        <authorList>
            <person name="Zhao Q."/>
        </authorList>
    </citation>
    <scope>NUCLEOTIDE SEQUENCE</scope>
    <source>
        <strain evidence="3">cv. W1943</strain>
    </source>
</reference>
<organism evidence="2 3">
    <name type="scientific">Oryza rufipogon</name>
    <name type="common">Brownbeard rice</name>
    <name type="synonym">Asian wild rice</name>
    <dbReference type="NCBI Taxonomy" id="4529"/>
    <lineage>
        <taxon>Eukaryota</taxon>
        <taxon>Viridiplantae</taxon>
        <taxon>Streptophyta</taxon>
        <taxon>Embryophyta</taxon>
        <taxon>Tracheophyta</taxon>
        <taxon>Spermatophyta</taxon>
        <taxon>Magnoliopsida</taxon>
        <taxon>Liliopsida</taxon>
        <taxon>Poales</taxon>
        <taxon>Poaceae</taxon>
        <taxon>BOP clade</taxon>
        <taxon>Oryzoideae</taxon>
        <taxon>Oryzeae</taxon>
        <taxon>Oryzinae</taxon>
        <taxon>Oryza</taxon>
    </lineage>
</organism>
<feature type="region of interest" description="Disordered" evidence="1">
    <location>
        <begin position="41"/>
        <end position="66"/>
    </location>
</feature>
<dbReference type="EnsemblPlants" id="ORUFI08G03430.1">
    <property type="protein sequence ID" value="ORUFI08G03430.1"/>
    <property type="gene ID" value="ORUFI08G03430"/>
</dbReference>
<accession>A0A0E0QEE8</accession>
<sequence>MTDSSKSNPPKLPRVRACDQEMINRFVALIAVGATIRVRQTSASKAVRRPASVESDQPEEVTASRRGERLPDWLVLELSSPQEENPISRAGGVLPRVLPTPRKLVRLVRQLHRSEELPELEVFKDRLHP</sequence>